<keyword evidence="2" id="KW-1185">Reference proteome</keyword>
<evidence type="ECO:0000313" key="1">
    <source>
        <dbReference type="EMBL" id="EMD41211.1"/>
    </source>
</evidence>
<gene>
    <name evidence="1" type="ORF">CERSUDRAFT_109845</name>
</gene>
<protein>
    <submittedName>
        <fullName evidence="1">Uncharacterized protein</fullName>
    </submittedName>
</protein>
<dbReference type="HOGENOM" id="CLU_976593_0_0_1"/>
<dbReference type="AlphaFoldDB" id="M2RQP4"/>
<evidence type="ECO:0000313" key="2">
    <source>
        <dbReference type="Proteomes" id="UP000016930"/>
    </source>
</evidence>
<sequence>MGIHDLAADPTRGYFLYTAKLESTELQSWITSVTVGDSRSYNLKSVYFARTLRLNVLDIWNCTFGESHPVWNLVTAPLLSDSLEHIWVLSAADDPERALKQLALPPALLLSAYLGHLQELRVALWRLSCERERDVALSHLLSRLPADRIANIEIVYRCPHRSPHLDRWKLLFSVLDDVIATTHFSSLTTITMALHTLYSLDVDYTRAAVDSLPFSRIWAETFTMSSISLTSPGADETCSVNRRVSERAEALAEAHTERITLTLELGLPLRPEHKTTVLYVRRPSL</sequence>
<proteinExistence type="predicted"/>
<dbReference type="EMBL" id="KB445791">
    <property type="protein sequence ID" value="EMD41211.1"/>
    <property type="molecule type" value="Genomic_DNA"/>
</dbReference>
<organism evidence="1 2">
    <name type="scientific">Ceriporiopsis subvermispora (strain B)</name>
    <name type="common">White-rot fungus</name>
    <name type="synonym">Gelatoporia subvermispora</name>
    <dbReference type="NCBI Taxonomy" id="914234"/>
    <lineage>
        <taxon>Eukaryota</taxon>
        <taxon>Fungi</taxon>
        <taxon>Dikarya</taxon>
        <taxon>Basidiomycota</taxon>
        <taxon>Agaricomycotina</taxon>
        <taxon>Agaricomycetes</taxon>
        <taxon>Polyporales</taxon>
        <taxon>Gelatoporiaceae</taxon>
        <taxon>Gelatoporia</taxon>
    </lineage>
</organism>
<dbReference type="Proteomes" id="UP000016930">
    <property type="component" value="Unassembled WGS sequence"/>
</dbReference>
<name>M2RQP4_CERS8</name>
<reference evidence="1 2" key="1">
    <citation type="journal article" date="2012" name="Proc. Natl. Acad. Sci. U.S.A.">
        <title>Comparative genomics of Ceriporiopsis subvermispora and Phanerochaete chrysosporium provide insight into selective ligninolysis.</title>
        <authorList>
            <person name="Fernandez-Fueyo E."/>
            <person name="Ruiz-Duenas F.J."/>
            <person name="Ferreira P."/>
            <person name="Floudas D."/>
            <person name="Hibbett D.S."/>
            <person name="Canessa P."/>
            <person name="Larrondo L.F."/>
            <person name="James T.Y."/>
            <person name="Seelenfreund D."/>
            <person name="Lobos S."/>
            <person name="Polanco R."/>
            <person name="Tello M."/>
            <person name="Honda Y."/>
            <person name="Watanabe T."/>
            <person name="Watanabe T."/>
            <person name="Ryu J.S."/>
            <person name="Kubicek C.P."/>
            <person name="Schmoll M."/>
            <person name="Gaskell J."/>
            <person name="Hammel K.E."/>
            <person name="St John F.J."/>
            <person name="Vanden Wymelenberg A."/>
            <person name="Sabat G."/>
            <person name="Splinter BonDurant S."/>
            <person name="Syed K."/>
            <person name="Yadav J.S."/>
            <person name="Doddapaneni H."/>
            <person name="Subramanian V."/>
            <person name="Lavin J.L."/>
            <person name="Oguiza J.A."/>
            <person name="Perez G."/>
            <person name="Pisabarro A.G."/>
            <person name="Ramirez L."/>
            <person name="Santoyo F."/>
            <person name="Master E."/>
            <person name="Coutinho P.M."/>
            <person name="Henrissat B."/>
            <person name="Lombard V."/>
            <person name="Magnuson J.K."/>
            <person name="Kuees U."/>
            <person name="Hori C."/>
            <person name="Igarashi K."/>
            <person name="Samejima M."/>
            <person name="Held B.W."/>
            <person name="Barry K.W."/>
            <person name="LaButti K.M."/>
            <person name="Lapidus A."/>
            <person name="Lindquist E.A."/>
            <person name="Lucas S.M."/>
            <person name="Riley R."/>
            <person name="Salamov A.A."/>
            <person name="Hoffmeister D."/>
            <person name="Schwenk D."/>
            <person name="Hadar Y."/>
            <person name="Yarden O."/>
            <person name="de Vries R.P."/>
            <person name="Wiebenga A."/>
            <person name="Stenlid J."/>
            <person name="Eastwood D."/>
            <person name="Grigoriev I.V."/>
            <person name="Berka R.M."/>
            <person name="Blanchette R.A."/>
            <person name="Kersten P."/>
            <person name="Martinez A.T."/>
            <person name="Vicuna R."/>
            <person name="Cullen D."/>
        </authorList>
    </citation>
    <scope>NUCLEOTIDE SEQUENCE [LARGE SCALE GENOMIC DNA]</scope>
    <source>
        <strain evidence="1 2">B</strain>
    </source>
</reference>
<accession>M2RQP4</accession>